<evidence type="ECO:0000313" key="2">
    <source>
        <dbReference type="Proteomes" id="UP001469089"/>
    </source>
</evidence>
<accession>A0ABV1LYN3</accession>
<evidence type="ECO:0000313" key="1">
    <source>
        <dbReference type="EMBL" id="MEQ5844398.1"/>
    </source>
</evidence>
<geneLocation type="plasmid" evidence="1">
    <name>pl1</name>
</geneLocation>
<dbReference type="EMBL" id="JAOALG010000003">
    <property type="protein sequence ID" value="MEQ5844398.1"/>
    <property type="molecule type" value="Genomic_DNA"/>
</dbReference>
<comment type="caution">
    <text evidence="1">The sequence shown here is derived from an EMBL/GenBank/DDBJ whole genome shotgun (WGS) entry which is preliminary data.</text>
</comment>
<gene>
    <name evidence="1" type="ORF">N0A02_33630</name>
</gene>
<proteinExistence type="predicted"/>
<dbReference type="Proteomes" id="UP001469089">
    <property type="component" value="Unassembled WGS sequence"/>
</dbReference>
<organism evidence="1 2">
    <name type="scientific">Paraburkholderia acidicola</name>
    <dbReference type="NCBI Taxonomy" id="1912599"/>
    <lineage>
        <taxon>Bacteria</taxon>
        <taxon>Pseudomonadati</taxon>
        <taxon>Pseudomonadota</taxon>
        <taxon>Betaproteobacteria</taxon>
        <taxon>Burkholderiales</taxon>
        <taxon>Burkholderiaceae</taxon>
        <taxon>Paraburkholderia</taxon>
    </lineage>
</organism>
<dbReference type="Pfam" id="PF11226">
    <property type="entry name" value="DUF3022"/>
    <property type="match status" value="1"/>
</dbReference>
<protein>
    <submittedName>
        <fullName evidence="1">DUF3022 domain-containing protein</fullName>
    </submittedName>
</protein>
<name>A0ABV1LYN3_9BURK</name>
<keyword evidence="1" id="KW-0614">Plasmid</keyword>
<sequence>MDELKQATVDIFKSAKAPTARLYDEGPTVYLQISWVPQSHADTTLDSRCVCTVRFAREQIDRYAAMDTAGRLRVQRKLRVFVRERFDAGGPISARQDDCSAEFSAGDDLLDVADRSRTFAH</sequence>
<dbReference type="RefSeq" id="WP_349545995.1">
    <property type="nucleotide sequence ID" value="NZ_JAOALG010000003.1"/>
</dbReference>
<reference evidence="1 2" key="1">
    <citation type="journal article" date="2024" name="Chem. Sci.">
        <title>Discovery of a lagriamide polyketide by integrated genome mining, isotopic labeling, and untargeted metabolomics.</title>
        <authorList>
            <person name="Fergusson C.H."/>
            <person name="Saulog J."/>
            <person name="Paulo B.S."/>
            <person name="Wilson D.M."/>
            <person name="Liu D.Y."/>
            <person name="Morehouse N.J."/>
            <person name="Waterworth S."/>
            <person name="Barkei J."/>
            <person name="Gray C.A."/>
            <person name="Kwan J.C."/>
            <person name="Eustaquio A.S."/>
            <person name="Linington R.G."/>
        </authorList>
    </citation>
    <scope>NUCLEOTIDE SEQUENCE [LARGE SCALE GENOMIC DNA]</scope>
    <source>
        <strain evidence="1 2">RL17-338-BIF-B</strain>
    </source>
</reference>
<dbReference type="InterPro" id="IPR021389">
    <property type="entry name" value="DUF3022"/>
</dbReference>
<keyword evidence="2" id="KW-1185">Reference proteome</keyword>